<dbReference type="HOGENOM" id="CLU_124065_0_0_1"/>
<proteinExistence type="predicted"/>
<keyword evidence="1" id="KW-0812">Transmembrane</keyword>
<accession>G0NIM2</accession>
<dbReference type="AlphaFoldDB" id="G0NIM2"/>
<evidence type="ECO:0008006" key="4">
    <source>
        <dbReference type="Google" id="ProtNLM"/>
    </source>
</evidence>
<dbReference type="InParanoid" id="G0NIM2"/>
<reference evidence="3" key="1">
    <citation type="submission" date="2011-07" db="EMBL/GenBank/DDBJ databases">
        <authorList>
            <consortium name="Caenorhabditis brenneri Sequencing and Analysis Consortium"/>
            <person name="Wilson R.K."/>
        </authorList>
    </citation>
    <scope>NUCLEOTIDE SEQUENCE [LARGE SCALE GENOMIC DNA]</scope>
    <source>
        <strain evidence="3">PB2801</strain>
    </source>
</reference>
<protein>
    <recommendedName>
        <fullName evidence="4">Transmembrane protein</fullName>
    </recommendedName>
</protein>
<dbReference type="eggNOG" id="ENOG502TFEK">
    <property type="taxonomic scope" value="Eukaryota"/>
</dbReference>
<name>G0NIM2_CAEBE</name>
<organism evidence="3">
    <name type="scientific">Caenorhabditis brenneri</name>
    <name type="common">Nematode worm</name>
    <dbReference type="NCBI Taxonomy" id="135651"/>
    <lineage>
        <taxon>Eukaryota</taxon>
        <taxon>Metazoa</taxon>
        <taxon>Ecdysozoa</taxon>
        <taxon>Nematoda</taxon>
        <taxon>Chromadorea</taxon>
        <taxon>Rhabditida</taxon>
        <taxon>Rhabditina</taxon>
        <taxon>Rhabditomorpha</taxon>
        <taxon>Rhabditoidea</taxon>
        <taxon>Rhabditidae</taxon>
        <taxon>Peloderinae</taxon>
        <taxon>Caenorhabditis</taxon>
    </lineage>
</organism>
<feature type="transmembrane region" description="Helical" evidence="1">
    <location>
        <begin position="5"/>
        <end position="22"/>
    </location>
</feature>
<dbReference type="OMA" id="DEIVCHV"/>
<gene>
    <name evidence="2" type="ORF">CAEBREN_15084</name>
</gene>
<feature type="transmembrane region" description="Helical" evidence="1">
    <location>
        <begin position="28"/>
        <end position="49"/>
    </location>
</feature>
<sequence length="188" mass="21767">MIFGLLGMILSVWSMMASFILIDYKIELTISTCALCISILALGFSYILFSSALTTLYVQLPEDKMSFSGVKFYVVFFAVVHVGIAVAAVYLSKSWPICLLLIVSSFIFCCDGWSCIFTDRYMLSLHRERKFETRTVYPTDWVIHRVAVKRFSKQICPEGFQFDEDLFNEDEDLWIRYDHSVESNSFWV</sequence>
<dbReference type="EMBL" id="GL379891">
    <property type="protein sequence ID" value="EGT31909.1"/>
    <property type="molecule type" value="Genomic_DNA"/>
</dbReference>
<feature type="transmembrane region" description="Helical" evidence="1">
    <location>
        <begin position="70"/>
        <end position="91"/>
    </location>
</feature>
<keyword evidence="1" id="KW-1133">Transmembrane helix</keyword>
<dbReference type="OrthoDB" id="5865780at2759"/>
<feature type="transmembrane region" description="Helical" evidence="1">
    <location>
        <begin position="97"/>
        <end position="117"/>
    </location>
</feature>
<dbReference type="Proteomes" id="UP000008068">
    <property type="component" value="Unassembled WGS sequence"/>
</dbReference>
<evidence type="ECO:0000256" key="1">
    <source>
        <dbReference type="SAM" id="Phobius"/>
    </source>
</evidence>
<keyword evidence="1" id="KW-0472">Membrane</keyword>
<evidence type="ECO:0000313" key="3">
    <source>
        <dbReference type="Proteomes" id="UP000008068"/>
    </source>
</evidence>
<evidence type="ECO:0000313" key="2">
    <source>
        <dbReference type="EMBL" id="EGT31909.1"/>
    </source>
</evidence>
<keyword evidence="3" id="KW-1185">Reference proteome</keyword>